<evidence type="ECO:0000313" key="5">
    <source>
        <dbReference type="Proteomes" id="UP000076796"/>
    </source>
</evidence>
<sequence>MARKTKPPEERRAEIIQTAKELFEEKGYDGTQISDITNRMGVAHGLVYHYVKSKSELLDAVVEEWAKEILTDLMVLMKDNAISAADRLEKMFLFTSNMLKKDASLITTIHQHENEEIHKRIGSTGIKMILPIFKELIRIGNADGTFNCSYPEETAKFCLYGWQSIDSSMSDEERLEKLKYFYKRMLGLD</sequence>
<proteinExistence type="predicted"/>
<dbReference type="Pfam" id="PF00440">
    <property type="entry name" value="TetR_N"/>
    <property type="match status" value="1"/>
</dbReference>
<evidence type="ECO:0000313" key="4">
    <source>
        <dbReference type="EMBL" id="KZS48841.1"/>
    </source>
</evidence>
<reference evidence="4" key="1">
    <citation type="journal article" date="2016" name="Genome Announc.">
        <title>Draft genomes of two strains of Paenibacillus glucanolyticus with capability to degrade lignocellulose.</title>
        <authorList>
            <person name="Mathews S.L."/>
            <person name="Pawlak J."/>
            <person name="Grunden A.M."/>
        </authorList>
    </citation>
    <scope>NUCLEOTIDE SEQUENCE [LARGE SCALE GENOMIC DNA]</scope>
    <source>
        <strain evidence="4">SLM1</strain>
    </source>
</reference>
<dbReference type="GeneID" id="97555570"/>
<protein>
    <submittedName>
        <fullName evidence="4">TetR family transcriptional regulator</fullName>
    </submittedName>
</protein>
<dbReference type="PROSITE" id="PS50977">
    <property type="entry name" value="HTH_TETR_2"/>
    <property type="match status" value="1"/>
</dbReference>
<dbReference type="Proteomes" id="UP000076796">
    <property type="component" value="Unassembled WGS sequence"/>
</dbReference>
<dbReference type="InterPro" id="IPR009057">
    <property type="entry name" value="Homeodomain-like_sf"/>
</dbReference>
<dbReference type="AlphaFoldDB" id="A0A163M8L6"/>
<accession>A0A163M8L6</accession>
<gene>
    <name evidence="4" type="ORF">AWU65_24345</name>
</gene>
<feature type="DNA-binding region" description="H-T-H motif" evidence="2">
    <location>
        <begin position="32"/>
        <end position="51"/>
    </location>
</feature>
<dbReference type="PRINTS" id="PR00455">
    <property type="entry name" value="HTHTETR"/>
</dbReference>
<keyword evidence="5" id="KW-1185">Reference proteome</keyword>
<dbReference type="OrthoDB" id="2373640at2"/>
<organism evidence="4 5">
    <name type="scientific">Paenibacillus glucanolyticus</name>
    <dbReference type="NCBI Taxonomy" id="59843"/>
    <lineage>
        <taxon>Bacteria</taxon>
        <taxon>Bacillati</taxon>
        <taxon>Bacillota</taxon>
        <taxon>Bacilli</taxon>
        <taxon>Bacillales</taxon>
        <taxon>Paenibacillaceae</taxon>
        <taxon>Paenibacillus</taxon>
    </lineage>
</organism>
<dbReference type="InterPro" id="IPR050624">
    <property type="entry name" value="HTH-type_Tx_Regulator"/>
</dbReference>
<dbReference type="EMBL" id="LWMH01000001">
    <property type="protein sequence ID" value="KZS48841.1"/>
    <property type="molecule type" value="Genomic_DNA"/>
</dbReference>
<dbReference type="RefSeq" id="WP_006210151.1">
    <property type="nucleotide sequence ID" value="NZ_CP147845.1"/>
</dbReference>
<dbReference type="GO" id="GO:0003677">
    <property type="term" value="F:DNA binding"/>
    <property type="evidence" value="ECO:0007669"/>
    <property type="project" value="UniProtKB-UniRule"/>
</dbReference>
<comment type="caution">
    <text evidence="4">The sequence shown here is derived from an EMBL/GenBank/DDBJ whole genome shotgun (WGS) entry which is preliminary data.</text>
</comment>
<evidence type="ECO:0000256" key="1">
    <source>
        <dbReference type="ARBA" id="ARBA00023125"/>
    </source>
</evidence>
<dbReference type="InterPro" id="IPR001647">
    <property type="entry name" value="HTH_TetR"/>
</dbReference>
<dbReference type="PANTHER" id="PTHR43479:SF11">
    <property type="entry name" value="ACREF_ENVCD OPERON REPRESSOR-RELATED"/>
    <property type="match status" value="1"/>
</dbReference>
<evidence type="ECO:0000256" key="2">
    <source>
        <dbReference type="PROSITE-ProRule" id="PRU00335"/>
    </source>
</evidence>
<name>A0A163M8L6_9BACL</name>
<evidence type="ECO:0000259" key="3">
    <source>
        <dbReference type="PROSITE" id="PS50977"/>
    </source>
</evidence>
<dbReference type="PANTHER" id="PTHR43479">
    <property type="entry name" value="ACREF/ENVCD OPERON REPRESSOR-RELATED"/>
    <property type="match status" value="1"/>
</dbReference>
<dbReference type="SUPFAM" id="SSF46689">
    <property type="entry name" value="Homeodomain-like"/>
    <property type="match status" value="1"/>
</dbReference>
<keyword evidence="1 2" id="KW-0238">DNA-binding</keyword>
<dbReference type="Gene3D" id="1.10.357.10">
    <property type="entry name" value="Tetracycline Repressor, domain 2"/>
    <property type="match status" value="1"/>
</dbReference>
<feature type="domain" description="HTH tetR-type" evidence="3">
    <location>
        <begin position="9"/>
        <end position="69"/>
    </location>
</feature>